<proteinExistence type="predicted"/>
<name>A0A1H0YN66_STREI</name>
<dbReference type="InterPro" id="IPR053745">
    <property type="entry name" value="Viral_Tail_Comp_sf"/>
</dbReference>
<gene>
    <name evidence="1" type="ORF">SAMN05216392_0768</name>
</gene>
<dbReference type="RefSeq" id="WP_074560459.1">
    <property type="nucleotide sequence ID" value="NZ_FNKE01000001.1"/>
</dbReference>
<dbReference type="AlphaFoldDB" id="A0A1H0YN66"/>
<dbReference type="Proteomes" id="UP000182870">
    <property type="component" value="Unassembled WGS sequence"/>
</dbReference>
<accession>A0A1H0YN66</accession>
<sequence>MSNKQPDQEIHDELIKRSIALGLPAFPFLPDDNEPYPFMVVAYTQIIPQPTKTRLIGEVAVQCDVWGTADDRKLVSDWVGKLMEEFSDIKKIGSRQWFMEYESSSQIIKDDSTPELLYHGVLDLRFKFI</sequence>
<dbReference type="EMBL" id="FNKE01000001">
    <property type="protein sequence ID" value="SDQ16657.1"/>
    <property type="molecule type" value="Genomic_DNA"/>
</dbReference>
<dbReference type="Gene3D" id="3.30.2000.30">
    <property type="match status" value="1"/>
</dbReference>
<reference evidence="1 2" key="1">
    <citation type="submission" date="2016-10" db="EMBL/GenBank/DDBJ databases">
        <authorList>
            <person name="de Groot N.N."/>
        </authorList>
    </citation>
    <scope>NUCLEOTIDE SEQUENCE [LARGE SCALE GENOMIC DNA]</scope>
    <source>
        <strain evidence="1 2">Sb05</strain>
    </source>
</reference>
<protein>
    <recommendedName>
        <fullName evidence="3">DUF3168 domain-containing protein</fullName>
    </recommendedName>
</protein>
<evidence type="ECO:0008006" key="3">
    <source>
        <dbReference type="Google" id="ProtNLM"/>
    </source>
</evidence>
<organism evidence="1 2">
    <name type="scientific">Streptococcus equinus</name>
    <name type="common">Streptococcus bovis</name>
    <dbReference type="NCBI Taxonomy" id="1335"/>
    <lineage>
        <taxon>Bacteria</taxon>
        <taxon>Bacillati</taxon>
        <taxon>Bacillota</taxon>
        <taxon>Bacilli</taxon>
        <taxon>Lactobacillales</taxon>
        <taxon>Streptococcaceae</taxon>
        <taxon>Streptococcus</taxon>
    </lineage>
</organism>
<dbReference type="OrthoDB" id="1701539at2"/>
<evidence type="ECO:0000313" key="1">
    <source>
        <dbReference type="EMBL" id="SDQ16657.1"/>
    </source>
</evidence>
<evidence type="ECO:0000313" key="2">
    <source>
        <dbReference type="Proteomes" id="UP000182870"/>
    </source>
</evidence>